<gene>
    <name evidence="1" type="ORF">LCGC14_1665680</name>
</gene>
<dbReference type="AlphaFoldDB" id="A0A0F9KSN8"/>
<protein>
    <recommendedName>
        <fullName evidence="2">Peptidase M10 metallopeptidase domain-containing protein</fullName>
    </recommendedName>
</protein>
<comment type="caution">
    <text evidence="1">The sequence shown here is derived from an EMBL/GenBank/DDBJ whole genome shotgun (WGS) entry which is preliminary data.</text>
</comment>
<evidence type="ECO:0000313" key="1">
    <source>
        <dbReference type="EMBL" id="KKM18440.1"/>
    </source>
</evidence>
<accession>A0A0F9KSN8</accession>
<dbReference type="SUPFAM" id="SSF55486">
    <property type="entry name" value="Metalloproteases ('zincins'), catalytic domain"/>
    <property type="match status" value="1"/>
</dbReference>
<dbReference type="GO" id="GO:0008237">
    <property type="term" value="F:metallopeptidase activity"/>
    <property type="evidence" value="ECO:0007669"/>
    <property type="project" value="InterPro"/>
</dbReference>
<reference evidence="1" key="1">
    <citation type="journal article" date="2015" name="Nature">
        <title>Complex archaea that bridge the gap between prokaryotes and eukaryotes.</title>
        <authorList>
            <person name="Spang A."/>
            <person name="Saw J.H."/>
            <person name="Jorgensen S.L."/>
            <person name="Zaremba-Niedzwiedzka K."/>
            <person name="Martijn J."/>
            <person name="Lind A.E."/>
            <person name="van Eijk R."/>
            <person name="Schleper C."/>
            <person name="Guy L."/>
            <person name="Ettema T.J."/>
        </authorList>
    </citation>
    <scope>NUCLEOTIDE SEQUENCE</scope>
</reference>
<organism evidence="1">
    <name type="scientific">marine sediment metagenome</name>
    <dbReference type="NCBI Taxonomy" id="412755"/>
    <lineage>
        <taxon>unclassified sequences</taxon>
        <taxon>metagenomes</taxon>
        <taxon>ecological metagenomes</taxon>
    </lineage>
</organism>
<proteinExistence type="predicted"/>
<dbReference type="EMBL" id="LAZR01014221">
    <property type="protein sequence ID" value="KKM18440.1"/>
    <property type="molecule type" value="Genomic_DNA"/>
</dbReference>
<dbReference type="InterPro" id="IPR024079">
    <property type="entry name" value="MetalloPept_cat_dom_sf"/>
</dbReference>
<evidence type="ECO:0008006" key="2">
    <source>
        <dbReference type="Google" id="ProtNLM"/>
    </source>
</evidence>
<dbReference type="Gene3D" id="3.40.390.10">
    <property type="entry name" value="Collagenase (Catalytic Domain)"/>
    <property type="match status" value="1"/>
</dbReference>
<sequence length="225" mass="25763">MTTLITYDIVSDKDGKLKEAAKIACNFWNRFLIPKTSIIVRLGVFESKGFVIARAYKPYSNKGIVYGPIEFNVKYLDLYDALDIAGTVIHEIGHTLGIGWDKWKDLFGRYTGEFKPEYTKEVPDLQHMTVETSFGPGTQYSHWDEERFNLELMTGFKDPMEEVLPVTIAVMQLFGHRVIEELARLTGLDELMEQADGVVFSKAGDVEKIDKSHTEETEIMEELYF</sequence>
<name>A0A0F9KSN8_9ZZZZ</name>